<dbReference type="PANTHER" id="PTHR23355">
    <property type="entry name" value="RIBONUCLEASE"/>
    <property type="match status" value="1"/>
</dbReference>
<comment type="function">
    <text evidence="7">3'-5' exoribonuclease that releases 5'-nucleoside monophosphates and is involved in maturation of structured RNAs.</text>
</comment>
<comment type="catalytic activity">
    <reaction evidence="1 7">
        <text>Exonucleolytic cleavage in the 3'- to 5'-direction to yield nucleoside 5'-phosphates.</text>
        <dbReference type="EC" id="3.1.13.1"/>
    </reaction>
</comment>
<dbReference type="Gene3D" id="2.40.50.140">
    <property type="entry name" value="Nucleic acid-binding proteins"/>
    <property type="match status" value="1"/>
</dbReference>
<dbReference type="EC" id="3.1.13.1" evidence="7"/>
<evidence type="ECO:0000256" key="5">
    <source>
        <dbReference type="ARBA" id="ARBA00022839"/>
    </source>
</evidence>
<evidence type="ECO:0000256" key="2">
    <source>
        <dbReference type="ARBA" id="ARBA00022490"/>
    </source>
</evidence>
<dbReference type="InterPro" id="IPR003029">
    <property type="entry name" value="S1_domain"/>
</dbReference>
<comment type="caution">
    <text evidence="9">The sequence shown here is derived from an EMBL/GenBank/DDBJ whole genome shotgun (WGS) entry which is preliminary data.</text>
</comment>
<comment type="similarity">
    <text evidence="7">Belongs to the RNR ribonuclease family. RNase R subfamily.</text>
</comment>
<dbReference type="SMART" id="SM00316">
    <property type="entry name" value="S1"/>
    <property type="match status" value="1"/>
</dbReference>
<keyword evidence="10" id="KW-1185">Reference proteome</keyword>
<dbReference type="InterPro" id="IPR011805">
    <property type="entry name" value="RNase_R"/>
</dbReference>
<comment type="subcellular location">
    <subcellularLocation>
        <location evidence="7">Cytoplasm</location>
    </subcellularLocation>
</comment>
<dbReference type="SUPFAM" id="SSF50249">
    <property type="entry name" value="Nucleic acid-binding proteins"/>
    <property type="match status" value="3"/>
</dbReference>
<dbReference type="GO" id="GO:0003723">
    <property type="term" value="F:RNA binding"/>
    <property type="evidence" value="ECO:0007669"/>
    <property type="project" value="UniProtKB-UniRule"/>
</dbReference>
<organism evidence="9 10">
    <name type="scientific">Zongyangia hominis</name>
    <dbReference type="NCBI Taxonomy" id="2763677"/>
    <lineage>
        <taxon>Bacteria</taxon>
        <taxon>Bacillati</taxon>
        <taxon>Bacillota</taxon>
        <taxon>Clostridia</taxon>
        <taxon>Eubacteriales</taxon>
        <taxon>Oscillospiraceae</taxon>
        <taxon>Zongyangia</taxon>
    </lineage>
</organism>
<proteinExistence type="inferred from homology"/>
<feature type="domain" description="S1 motif" evidence="8">
    <location>
        <begin position="629"/>
        <end position="707"/>
    </location>
</feature>
<keyword evidence="4 7" id="KW-0378">Hydrolase</keyword>
<name>A0A926IBF7_9FIRM</name>
<dbReference type="Pfam" id="PF00773">
    <property type="entry name" value="RNB"/>
    <property type="match status" value="1"/>
</dbReference>
<accession>A0A926IBF7</accession>
<keyword evidence="6 7" id="KW-0694">RNA-binding</keyword>
<gene>
    <name evidence="7 9" type="primary">rnr</name>
    <name evidence="9" type="ORF">H8709_04380</name>
</gene>
<dbReference type="InterPro" id="IPR001900">
    <property type="entry name" value="RNase_II/R"/>
</dbReference>
<dbReference type="GO" id="GO:0005829">
    <property type="term" value="C:cytosol"/>
    <property type="evidence" value="ECO:0007669"/>
    <property type="project" value="TreeGrafter"/>
</dbReference>
<dbReference type="Pfam" id="PF00575">
    <property type="entry name" value="S1"/>
    <property type="match status" value="1"/>
</dbReference>
<dbReference type="AlphaFoldDB" id="A0A926IBF7"/>
<dbReference type="InterPro" id="IPR050180">
    <property type="entry name" value="RNR_Ribonuclease"/>
</dbReference>
<evidence type="ECO:0000256" key="7">
    <source>
        <dbReference type="HAMAP-Rule" id="MF_01895"/>
    </source>
</evidence>
<evidence type="ECO:0000256" key="1">
    <source>
        <dbReference type="ARBA" id="ARBA00001849"/>
    </source>
</evidence>
<dbReference type="PANTHER" id="PTHR23355:SF9">
    <property type="entry name" value="DIS3-LIKE EXONUCLEASE 2"/>
    <property type="match status" value="1"/>
</dbReference>
<dbReference type="InterPro" id="IPR022966">
    <property type="entry name" value="RNase_II/R_CS"/>
</dbReference>
<dbReference type="GO" id="GO:0008859">
    <property type="term" value="F:exoribonuclease II activity"/>
    <property type="evidence" value="ECO:0007669"/>
    <property type="project" value="UniProtKB-UniRule"/>
</dbReference>
<evidence type="ECO:0000259" key="8">
    <source>
        <dbReference type="PROSITE" id="PS50126"/>
    </source>
</evidence>
<keyword evidence="3 7" id="KW-0540">Nuclease</keyword>
<reference evidence="9" key="1">
    <citation type="submission" date="2020-08" db="EMBL/GenBank/DDBJ databases">
        <title>Genome public.</title>
        <authorList>
            <person name="Liu C."/>
            <person name="Sun Q."/>
        </authorList>
    </citation>
    <scope>NUCLEOTIDE SEQUENCE</scope>
    <source>
        <strain evidence="9">NSJ-54</strain>
    </source>
</reference>
<dbReference type="Proteomes" id="UP000660861">
    <property type="component" value="Unassembled WGS sequence"/>
</dbReference>
<dbReference type="PROSITE" id="PS01175">
    <property type="entry name" value="RIBONUCLEASE_II"/>
    <property type="match status" value="1"/>
</dbReference>
<dbReference type="HAMAP" id="MF_01895">
    <property type="entry name" value="RNase_R"/>
    <property type="match status" value="1"/>
</dbReference>
<sequence>MVKIAEQENFDEKILGIVAKGKRNPVGVEELSRKLKVAKGDQDAFEKRLTRLVEAGELYYKRRGFVLPKNEGLTAAEIVRVNSTYGFARPVGADGDLFIPGRGLMGSLPGDMVLLKTYPSRKEGSLGEGEVVSIAKAAACRFTGVVSRNQDFFEVVPDKMLGFPVRLVSGKANRYKEGDKVLCEIVSRGPRHYNHKARVIEVFGSSLKADNCAQSLIRLSDVNVDFPAVVSEAAEHINASGIHPKERENRLDLREEVIFTIDSADSKDLDDAVSVKKTAEGWELGVHIADVSYYVHPQSPLDNEAYERGTSIYYADRVIPMLPKALSNGICSLNEGEDRLAFSCLMKLDPTGTLISYDFQKTLIRSKVKGVYSEINAILAGEASPEIMEKYSAVMESIHLIDELCDLRLQKKRERGSLELVTCESKIILDENRDVKEIVPRGTGRSENIIEELMLLANESAATFALDKHLPFCFRVHEPPSPEKLQNLSELLGAIGQDKRGIQPGVSSLRLDEILQKVRGTKYQMIVNSQMLRTMSKAKYSEKNIGHFGLVLQNYAHFTSPIRRYPDLFIHRVMSAYLAGSGVERLSKRFGKVAGPTANQSSEREVVAMTIERDCEDCYKAEYILHHLGEEMEGVVSSTTNFGIYVMLPNTVEGLVRAQTLGDSFQYDGRMEYKDMLSPRRYRIGDTVTVKVMGADVSAGKIDFEFV</sequence>
<dbReference type="SMART" id="SM00955">
    <property type="entry name" value="RNB"/>
    <property type="match status" value="1"/>
</dbReference>
<dbReference type="EMBL" id="JACRTC010000002">
    <property type="protein sequence ID" value="MBC8570060.1"/>
    <property type="molecule type" value="Genomic_DNA"/>
</dbReference>
<evidence type="ECO:0000256" key="3">
    <source>
        <dbReference type="ARBA" id="ARBA00022722"/>
    </source>
</evidence>
<dbReference type="CDD" id="cd04471">
    <property type="entry name" value="S1_RNase_R"/>
    <property type="match status" value="1"/>
</dbReference>
<dbReference type="PROSITE" id="PS50126">
    <property type="entry name" value="S1"/>
    <property type="match status" value="1"/>
</dbReference>
<keyword evidence="2 7" id="KW-0963">Cytoplasm</keyword>
<dbReference type="NCBIfam" id="TIGR00358">
    <property type="entry name" value="3_prime_RNase"/>
    <property type="match status" value="1"/>
</dbReference>
<dbReference type="GO" id="GO:0006402">
    <property type="term" value="P:mRNA catabolic process"/>
    <property type="evidence" value="ECO:0007669"/>
    <property type="project" value="TreeGrafter"/>
</dbReference>
<evidence type="ECO:0000256" key="4">
    <source>
        <dbReference type="ARBA" id="ARBA00022801"/>
    </source>
</evidence>
<dbReference type="InterPro" id="IPR004476">
    <property type="entry name" value="RNase_II/RNase_R"/>
</dbReference>
<keyword evidence="5 7" id="KW-0269">Exonuclease</keyword>
<dbReference type="InterPro" id="IPR012340">
    <property type="entry name" value="NA-bd_OB-fold"/>
</dbReference>
<protein>
    <recommendedName>
        <fullName evidence="7">Ribonuclease R</fullName>
        <shortName evidence="7">RNase R</shortName>
        <ecNumber evidence="7">3.1.13.1</ecNumber>
    </recommendedName>
</protein>
<evidence type="ECO:0000313" key="9">
    <source>
        <dbReference type="EMBL" id="MBC8570060.1"/>
    </source>
</evidence>
<dbReference type="RefSeq" id="WP_262397154.1">
    <property type="nucleotide sequence ID" value="NZ_JACRTC010000002.1"/>
</dbReference>
<dbReference type="NCBIfam" id="TIGR02063">
    <property type="entry name" value="RNase_R"/>
    <property type="match status" value="1"/>
</dbReference>
<evidence type="ECO:0000313" key="10">
    <source>
        <dbReference type="Proteomes" id="UP000660861"/>
    </source>
</evidence>
<evidence type="ECO:0000256" key="6">
    <source>
        <dbReference type="ARBA" id="ARBA00022884"/>
    </source>
</evidence>